<gene>
    <name evidence="1" type="ORF">GCM10010918_13460</name>
</gene>
<dbReference type="SUPFAM" id="SSF109604">
    <property type="entry name" value="HD-domain/PDEase-like"/>
    <property type="match status" value="1"/>
</dbReference>
<organism evidence="1 2">
    <name type="scientific">Paenibacillus radicis</name>
    <name type="common">ex Gao et al. 2016</name>
    <dbReference type="NCBI Taxonomy" id="1737354"/>
    <lineage>
        <taxon>Bacteria</taxon>
        <taxon>Bacillati</taxon>
        <taxon>Bacillota</taxon>
        <taxon>Bacilli</taxon>
        <taxon>Bacillales</taxon>
        <taxon>Paenibacillaceae</taxon>
        <taxon>Paenibacillus</taxon>
    </lineage>
</organism>
<dbReference type="Gene3D" id="1.10.3210.10">
    <property type="entry name" value="Hypothetical protein af1432"/>
    <property type="match status" value="1"/>
</dbReference>
<dbReference type="PANTHER" id="PTHR46246">
    <property type="entry name" value="GUANOSINE-3',5'-BIS(DIPHOSPHATE) 3'-PYROPHOSPHOHYDROLASE MESH1"/>
    <property type="match status" value="1"/>
</dbReference>
<evidence type="ECO:0008006" key="3">
    <source>
        <dbReference type="Google" id="ProtNLM"/>
    </source>
</evidence>
<dbReference type="RefSeq" id="WP_188888173.1">
    <property type="nucleotide sequence ID" value="NZ_BMHY01000002.1"/>
</dbReference>
<evidence type="ECO:0000313" key="1">
    <source>
        <dbReference type="EMBL" id="GGG61312.1"/>
    </source>
</evidence>
<proteinExistence type="predicted"/>
<comment type="caution">
    <text evidence="1">The sequence shown here is derived from an EMBL/GenBank/DDBJ whole genome shotgun (WGS) entry which is preliminary data.</text>
</comment>
<name>A0A917GYC3_9BACL</name>
<sequence>MNIETAISIALQAHKGQTDKGGMPYILHPLAVMNRVSAMEEKIAAVLHDVVEDSDVTLEQLRQLGFSAEIVEAVQGLTKQEGESYDAFVARAAANPISKRVKIADIQENMDLSRIKEPSAEDLQRLEKYRAALAQLQG</sequence>
<dbReference type="Proteomes" id="UP000600247">
    <property type="component" value="Unassembled WGS sequence"/>
</dbReference>
<dbReference type="InterPro" id="IPR052194">
    <property type="entry name" value="MESH1"/>
</dbReference>
<accession>A0A917GYC3</accession>
<evidence type="ECO:0000313" key="2">
    <source>
        <dbReference type="Proteomes" id="UP000600247"/>
    </source>
</evidence>
<keyword evidence="2" id="KW-1185">Reference proteome</keyword>
<dbReference type="GO" id="GO:0008893">
    <property type="term" value="F:guanosine-3',5'-bis(diphosphate) 3'-diphosphatase activity"/>
    <property type="evidence" value="ECO:0007669"/>
    <property type="project" value="TreeGrafter"/>
</dbReference>
<dbReference type="EMBL" id="BMHY01000002">
    <property type="protein sequence ID" value="GGG61312.1"/>
    <property type="molecule type" value="Genomic_DNA"/>
</dbReference>
<dbReference type="PANTHER" id="PTHR46246:SF1">
    <property type="entry name" value="GUANOSINE-3',5'-BIS(DIPHOSPHATE) 3'-PYROPHOSPHOHYDROLASE MESH1"/>
    <property type="match status" value="1"/>
</dbReference>
<dbReference type="Pfam" id="PF13328">
    <property type="entry name" value="HD_4"/>
    <property type="match status" value="1"/>
</dbReference>
<dbReference type="AlphaFoldDB" id="A0A917GYC3"/>
<reference evidence="1 2" key="1">
    <citation type="journal article" date="2014" name="Int. J. Syst. Evol. Microbiol.">
        <title>Complete genome sequence of Corynebacterium casei LMG S-19264T (=DSM 44701T), isolated from a smear-ripened cheese.</title>
        <authorList>
            <consortium name="US DOE Joint Genome Institute (JGI-PGF)"/>
            <person name="Walter F."/>
            <person name="Albersmeier A."/>
            <person name="Kalinowski J."/>
            <person name="Ruckert C."/>
        </authorList>
    </citation>
    <scope>NUCLEOTIDE SEQUENCE [LARGE SCALE GENOMIC DNA]</scope>
    <source>
        <strain evidence="1 2">CGMCC 1.15286</strain>
    </source>
</reference>
<protein>
    <recommendedName>
        <fullName evidence="3">HD domain-containing protein</fullName>
    </recommendedName>
</protein>